<comment type="caution">
    <text evidence="1">The sequence shown here is derived from an EMBL/GenBank/DDBJ whole genome shotgun (WGS) entry which is preliminary data.</text>
</comment>
<organism evidence="1 2">
    <name type="scientific">Niabella ginsengisoli</name>
    <dbReference type="NCBI Taxonomy" id="522298"/>
    <lineage>
        <taxon>Bacteria</taxon>
        <taxon>Pseudomonadati</taxon>
        <taxon>Bacteroidota</taxon>
        <taxon>Chitinophagia</taxon>
        <taxon>Chitinophagales</taxon>
        <taxon>Chitinophagaceae</taxon>
        <taxon>Niabella</taxon>
    </lineage>
</organism>
<accession>A0ABS9SJA7</accession>
<evidence type="ECO:0000313" key="1">
    <source>
        <dbReference type="EMBL" id="MCH5598452.1"/>
    </source>
</evidence>
<dbReference type="RefSeq" id="WP_240829989.1">
    <property type="nucleotide sequence ID" value="NZ_JAKWBL010000002.1"/>
</dbReference>
<dbReference type="Pfam" id="PF08309">
    <property type="entry name" value="LVIVD"/>
    <property type="match status" value="3"/>
</dbReference>
<dbReference type="EMBL" id="JAKWBL010000002">
    <property type="protein sequence ID" value="MCH5598452.1"/>
    <property type="molecule type" value="Genomic_DNA"/>
</dbReference>
<dbReference type="Proteomes" id="UP001202248">
    <property type="component" value="Unassembled WGS sequence"/>
</dbReference>
<protein>
    <recommendedName>
        <fullName evidence="3">LVIVD repeat-containing protein</fullName>
    </recommendedName>
</protein>
<reference evidence="1 2" key="1">
    <citation type="submission" date="2022-02" db="EMBL/GenBank/DDBJ databases">
        <authorList>
            <person name="Min J."/>
        </authorList>
    </citation>
    <scope>NUCLEOTIDE SEQUENCE [LARGE SCALE GENOMIC DNA]</scope>
    <source>
        <strain evidence="1 2">GR10-1</strain>
    </source>
</reference>
<gene>
    <name evidence="1" type="ORF">MKP09_11300</name>
</gene>
<dbReference type="PROSITE" id="PS51257">
    <property type="entry name" value="PROKAR_LIPOPROTEIN"/>
    <property type="match status" value="1"/>
</dbReference>
<proteinExistence type="predicted"/>
<keyword evidence="2" id="KW-1185">Reference proteome</keyword>
<dbReference type="InterPro" id="IPR013211">
    <property type="entry name" value="LVIVD"/>
</dbReference>
<name>A0ABS9SJA7_9BACT</name>
<sequence length="433" mass="47927">MRTEKQNFTKLAVPTQLRLPLLSIMLLFIAQSCLKDNFKSTRYVTLYTPVTKTLAEVRSDVQLSTPIPLKNPSKIYVKGNYLLISETWKGVHIIDNTDPSNPKNIGFIKIPGNVDMATKNNSLYADMNRELWTIDISDPTAPSIKNIIENVFPWYPGAQPTPLDAEIVVDYIVKDTVIETSGDVVEEDGQQIVFFDATGNLAFSNSASGAVGAIYGTGGSMARFAALKERLFTVDGSGLSIFNITADMKPEFVQRKQIGWLIETIYPFKENLYIGSLNGMYIYDLANPNDPTQLSSVTHVRSCDPVVANETHAFVTLRNGTRCWDGVNELQIYSTASLTSPTLLKKYPMTSPHGLGLSGNLLFICDGKDGLKIYDITDVNDLKLVKHIKGLDTFDVIPINGIAIVSGESGIYQYDYRDPNNIKLISTIDISKK</sequence>
<evidence type="ECO:0000313" key="2">
    <source>
        <dbReference type="Proteomes" id="UP001202248"/>
    </source>
</evidence>
<dbReference type="SUPFAM" id="SSF63829">
    <property type="entry name" value="Calcium-dependent phosphotriesterase"/>
    <property type="match status" value="1"/>
</dbReference>
<evidence type="ECO:0008006" key="3">
    <source>
        <dbReference type="Google" id="ProtNLM"/>
    </source>
</evidence>